<evidence type="ECO:0000256" key="1">
    <source>
        <dbReference type="ARBA" id="ARBA00001966"/>
    </source>
</evidence>
<dbReference type="CDD" id="cd01335">
    <property type="entry name" value="Radical_SAM"/>
    <property type="match status" value="1"/>
</dbReference>
<dbReference type="EMBL" id="KF901169">
    <property type="protein sequence ID" value="AIF20590.1"/>
    <property type="molecule type" value="Genomic_DNA"/>
</dbReference>
<evidence type="ECO:0000256" key="2">
    <source>
        <dbReference type="ARBA" id="ARBA00022485"/>
    </source>
</evidence>
<evidence type="ECO:0000256" key="7">
    <source>
        <dbReference type="ARBA" id="ARBA00023004"/>
    </source>
</evidence>
<dbReference type="Gene3D" id="3.30.750.200">
    <property type="match status" value="1"/>
</dbReference>
<dbReference type="GO" id="GO:0061733">
    <property type="term" value="F:protein-lysine-acetyltransferase activity"/>
    <property type="evidence" value="ECO:0007669"/>
    <property type="project" value="UniProtKB-EC"/>
</dbReference>
<feature type="domain" description="Radical SAM core" evidence="10">
    <location>
        <begin position="10"/>
        <end position="279"/>
    </location>
</feature>
<dbReference type="PANTHER" id="PTHR11135">
    <property type="entry name" value="HISTONE ACETYLTRANSFERASE-RELATED"/>
    <property type="match status" value="1"/>
</dbReference>
<dbReference type="InterPro" id="IPR039661">
    <property type="entry name" value="ELP3"/>
</dbReference>
<dbReference type="InterPro" id="IPR006638">
    <property type="entry name" value="Elp3/MiaA/NifB-like_rSAM"/>
</dbReference>
<evidence type="ECO:0000313" key="11">
    <source>
        <dbReference type="EMBL" id="AIF20590.1"/>
    </source>
</evidence>
<keyword evidence="4" id="KW-0949">S-adenosyl-L-methionine</keyword>
<keyword evidence="6" id="KW-0479">Metal-binding</keyword>
<organism evidence="11">
    <name type="scientific">uncultured marine thaumarchaeote KM3_90_H07</name>
    <dbReference type="NCBI Taxonomy" id="1456345"/>
    <lineage>
        <taxon>Archaea</taxon>
        <taxon>Nitrososphaerota</taxon>
        <taxon>environmental samples</taxon>
    </lineage>
</organism>
<dbReference type="PANTHER" id="PTHR11135:SF0">
    <property type="entry name" value="ELONGATOR COMPLEX PROTEIN 3"/>
    <property type="match status" value="1"/>
</dbReference>
<sequence>MQLLRIKPTKSASGISVISVMTKPYNCPHGVCIFCPGGEKVGTPQSYLPTEPATMRALEAEYDPERQIENRFKQLKSIGHYIDKVELLIIGGTFMNLPFEYQESFVKSCYDALNGVKSENLAQAKKLAEKSSIKNVGLSVETKPDWCKQKHIDLALDFGVTRIEIGIQTLSDEIFRKTNRGHTLLDVEESFQISKDAGYKIVAHMMPGLPGSNLKKDFDDFITLFNDQKYKPDMLKIYPTLVVPGTGLYKMYQEGEFNAYTTEEVIDLLAKVKKKFLHG</sequence>
<dbReference type="GO" id="GO:0005737">
    <property type="term" value="C:cytoplasm"/>
    <property type="evidence" value="ECO:0007669"/>
    <property type="project" value="TreeGrafter"/>
</dbReference>
<evidence type="ECO:0000256" key="3">
    <source>
        <dbReference type="ARBA" id="ARBA00022679"/>
    </source>
</evidence>
<dbReference type="InterPro" id="IPR007197">
    <property type="entry name" value="rSAM"/>
</dbReference>
<dbReference type="Pfam" id="PF16199">
    <property type="entry name" value="Radical_SAM_C"/>
    <property type="match status" value="1"/>
</dbReference>
<keyword evidence="9 11" id="KW-0012">Acyltransferase</keyword>
<accession>A0A075HYI0</accession>
<evidence type="ECO:0000256" key="9">
    <source>
        <dbReference type="ARBA" id="ARBA00023315"/>
    </source>
</evidence>
<dbReference type="SFLD" id="SFLDS00029">
    <property type="entry name" value="Radical_SAM"/>
    <property type="match status" value="1"/>
</dbReference>
<evidence type="ECO:0000256" key="5">
    <source>
        <dbReference type="ARBA" id="ARBA00022694"/>
    </source>
</evidence>
<dbReference type="SUPFAM" id="SSF102114">
    <property type="entry name" value="Radical SAM enzymes"/>
    <property type="match status" value="1"/>
</dbReference>
<dbReference type="PROSITE" id="PS51918">
    <property type="entry name" value="RADICAL_SAM"/>
    <property type="match status" value="1"/>
</dbReference>
<dbReference type="Pfam" id="PF04055">
    <property type="entry name" value="Radical_SAM"/>
    <property type="match status" value="1"/>
</dbReference>
<keyword evidence="3 11" id="KW-0808">Transferase</keyword>
<reference evidence="11" key="1">
    <citation type="journal article" date="2014" name="Genome Biol. Evol.">
        <title>Pangenome evidence for extensive interdomain horizontal transfer affecting lineage core and shell genes in uncultured planktonic thaumarchaeota and euryarchaeota.</title>
        <authorList>
            <person name="Deschamps P."/>
            <person name="Zivanovic Y."/>
            <person name="Moreira D."/>
            <person name="Rodriguez-Valera F."/>
            <person name="Lopez-Garcia P."/>
        </authorList>
    </citation>
    <scope>NUCLEOTIDE SEQUENCE</scope>
</reference>
<dbReference type="GO" id="GO:0046872">
    <property type="term" value="F:metal ion binding"/>
    <property type="evidence" value="ECO:0007669"/>
    <property type="project" value="UniProtKB-KW"/>
</dbReference>
<dbReference type="InterPro" id="IPR034687">
    <property type="entry name" value="ELP3-like"/>
</dbReference>
<dbReference type="SFLD" id="SFLDG01086">
    <property type="entry name" value="elongater_protein-like"/>
    <property type="match status" value="1"/>
</dbReference>
<evidence type="ECO:0000256" key="4">
    <source>
        <dbReference type="ARBA" id="ARBA00022691"/>
    </source>
</evidence>
<dbReference type="GO" id="GO:0051539">
    <property type="term" value="F:4 iron, 4 sulfur cluster binding"/>
    <property type="evidence" value="ECO:0007669"/>
    <property type="project" value="UniProtKB-KW"/>
</dbReference>
<keyword evidence="7" id="KW-0408">Iron</keyword>
<dbReference type="AlphaFoldDB" id="A0A075HYI0"/>
<dbReference type="EC" id="2.3.1.48" evidence="11"/>
<dbReference type="InterPro" id="IPR058240">
    <property type="entry name" value="rSAM_sf"/>
</dbReference>
<name>A0A075HYI0_9ARCH</name>
<comment type="cofactor">
    <cofactor evidence="1">
        <name>[4Fe-4S] cluster</name>
        <dbReference type="ChEBI" id="CHEBI:49883"/>
    </cofactor>
</comment>
<dbReference type="SMART" id="SM00729">
    <property type="entry name" value="Elp3"/>
    <property type="match status" value="1"/>
</dbReference>
<evidence type="ECO:0000256" key="8">
    <source>
        <dbReference type="ARBA" id="ARBA00023014"/>
    </source>
</evidence>
<evidence type="ECO:0000256" key="6">
    <source>
        <dbReference type="ARBA" id="ARBA00022723"/>
    </source>
</evidence>
<gene>
    <name evidence="11" type="primary">KAT9</name>
</gene>
<evidence type="ECO:0000259" key="10">
    <source>
        <dbReference type="PROSITE" id="PS51918"/>
    </source>
</evidence>
<dbReference type="GO" id="GO:0002926">
    <property type="term" value="P:tRNA wobble base 5-methoxycarbonylmethyl-2-thiouridinylation"/>
    <property type="evidence" value="ECO:0007669"/>
    <property type="project" value="TreeGrafter"/>
</dbReference>
<dbReference type="InterPro" id="IPR032432">
    <property type="entry name" value="Radical_SAM_C"/>
</dbReference>
<protein>
    <submittedName>
        <fullName evidence="11">ELP3 family histone acetyltransferase (KAT9)</fullName>
        <ecNumber evidence="11">2.3.1.48</ecNumber>
    </submittedName>
</protein>
<dbReference type="NCBIfam" id="TIGR01211">
    <property type="entry name" value="ELP3"/>
    <property type="match status" value="1"/>
</dbReference>
<keyword evidence="5" id="KW-0819">tRNA processing</keyword>
<proteinExistence type="predicted"/>
<keyword evidence="2" id="KW-0004">4Fe-4S</keyword>
<keyword evidence="8" id="KW-0411">Iron-sulfur</keyword>